<keyword evidence="4" id="KW-0808">Transferase</keyword>
<evidence type="ECO:0000313" key="4">
    <source>
        <dbReference type="EMBL" id="GEZ18630.1"/>
    </source>
</evidence>
<dbReference type="AlphaFoldDB" id="A0A699IC17"/>
<organism evidence="4">
    <name type="scientific">Tanacetum cinerariifolium</name>
    <name type="common">Dalmatian daisy</name>
    <name type="synonym">Chrysanthemum cinerariifolium</name>
    <dbReference type="NCBI Taxonomy" id="118510"/>
    <lineage>
        <taxon>Eukaryota</taxon>
        <taxon>Viridiplantae</taxon>
        <taxon>Streptophyta</taxon>
        <taxon>Embryophyta</taxon>
        <taxon>Tracheophyta</taxon>
        <taxon>Spermatophyta</taxon>
        <taxon>Magnoliopsida</taxon>
        <taxon>eudicotyledons</taxon>
        <taxon>Gunneridae</taxon>
        <taxon>Pentapetalae</taxon>
        <taxon>asterids</taxon>
        <taxon>campanulids</taxon>
        <taxon>Asterales</taxon>
        <taxon>Asteraceae</taxon>
        <taxon>Asteroideae</taxon>
        <taxon>Anthemideae</taxon>
        <taxon>Anthemidinae</taxon>
        <taxon>Tanacetum</taxon>
    </lineage>
</organism>
<reference evidence="4" key="1">
    <citation type="journal article" date="2019" name="Sci. Rep.">
        <title>Draft genome of Tanacetum cinerariifolium, the natural source of mosquito coil.</title>
        <authorList>
            <person name="Yamashiro T."/>
            <person name="Shiraishi A."/>
            <person name="Satake H."/>
            <person name="Nakayama K."/>
        </authorList>
    </citation>
    <scope>NUCLEOTIDE SEQUENCE</scope>
</reference>
<evidence type="ECO:0000256" key="1">
    <source>
        <dbReference type="PROSITE-ProRule" id="PRU00047"/>
    </source>
</evidence>
<feature type="coiled-coil region" evidence="2">
    <location>
        <begin position="46"/>
        <end position="73"/>
    </location>
</feature>
<comment type="caution">
    <text evidence="4">The sequence shown here is derived from an EMBL/GenBank/DDBJ whole genome shotgun (WGS) entry which is preliminary data.</text>
</comment>
<dbReference type="GO" id="GO:0008270">
    <property type="term" value="F:zinc ion binding"/>
    <property type="evidence" value="ECO:0007669"/>
    <property type="project" value="UniProtKB-KW"/>
</dbReference>
<gene>
    <name evidence="4" type="ORF">Tci_490603</name>
</gene>
<dbReference type="PROSITE" id="PS50158">
    <property type="entry name" value="ZF_CCHC"/>
    <property type="match status" value="1"/>
</dbReference>
<evidence type="ECO:0000259" key="3">
    <source>
        <dbReference type="PROSITE" id="PS50158"/>
    </source>
</evidence>
<dbReference type="Pfam" id="PF08284">
    <property type="entry name" value="RVP_2"/>
    <property type="match status" value="1"/>
</dbReference>
<dbReference type="PANTHER" id="PTHR15503">
    <property type="entry name" value="LDOC1 RELATED"/>
    <property type="match status" value="1"/>
</dbReference>
<keyword evidence="2" id="KW-0175">Coiled coil</keyword>
<protein>
    <submittedName>
        <fullName evidence="4">Reverse transcriptase domain-containing protein</fullName>
    </submittedName>
</protein>
<keyword evidence="1" id="KW-0863">Zinc-finger</keyword>
<dbReference type="Gene3D" id="4.10.60.10">
    <property type="entry name" value="Zinc finger, CCHC-type"/>
    <property type="match status" value="1"/>
</dbReference>
<keyword evidence="4" id="KW-0548">Nucleotidyltransferase</keyword>
<accession>A0A699IC17</accession>
<proteinExistence type="predicted"/>
<dbReference type="GO" id="GO:0003676">
    <property type="term" value="F:nucleic acid binding"/>
    <property type="evidence" value="ECO:0007669"/>
    <property type="project" value="InterPro"/>
</dbReference>
<evidence type="ECO:0000256" key="2">
    <source>
        <dbReference type="SAM" id="Coils"/>
    </source>
</evidence>
<keyword evidence="1" id="KW-0479">Metal-binding</keyword>
<dbReference type="EMBL" id="BKCJ010250096">
    <property type="protein sequence ID" value="GEZ18630.1"/>
    <property type="molecule type" value="Genomic_DNA"/>
</dbReference>
<dbReference type="SMART" id="SM00343">
    <property type="entry name" value="ZnF_C2HC"/>
    <property type="match status" value="2"/>
</dbReference>
<name>A0A699IC17_TANCI</name>
<dbReference type="GO" id="GO:0003964">
    <property type="term" value="F:RNA-directed DNA polymerase activity"/>
    <property type="evidence" value="ECO:0007669"/>
    <property type="project" value="UniProtKB-KW"/>
</dbReference>
<keyword evidence="4" id="KW-0695">RNA-directed DNA polymerase</keyword>
<dbReference type="PANTHER" id="PTHR15503:SF42">
    <property type="entry name" value="ZINC FINGER, CCHC-TYPE, RETROTRANSPOSON GAG DOMAIN, ASPARTIC PEPTIDASE DOMAIN PROTEIN-RELATED"/>
    <property type="match status" value="1"/>
</dbReference>
<feature type="domain" description="CCHC-type" evidence="3">
    <location>
        <begin position="278"/>
        <end position="293"/>
    </location>
</feature>
<dbReference type="InterPro" id="IPR032567">
    <property type="entry name" value="RTL1-rel"/>
</dbReference>
<dbReference type="InterPro" id="IPR001878">
    <property type="entry name" value="Znf_CCHC"/>
</dbReference>
<sequence length="521" mass="59413">MTRSRYRETGVLHETTYALVEKKGKANDKYYGNLILDLGNEVCSSVEQETTAMEKLVEKLGNAEEKVECKKLKEFEEARGFEFEERHNEAIEESVDATITAERAKHANAGNDARGTRLIRGAVELRRWFEKTNSVYGISECEKGKKVKFADATLQGPALTWWNAKVATMGLETVNQMPWTEMKQLMTAEFCLIEEVQRMEHELWNLKNNQKQENARAMVTAPTDVSYGSLPLCERCFTRHVGPCMIKCHKCGKVRHKARYCKEKNVSTGANAQSIPTCYDCGKQGHTRNRCPKKFKQEEVGEVELAVRRVASTNTVLKGRTLNLVNHIFEIDLMLIELGMFDVKIGMDWLVKHDAIIVCGDKVVLIPYENKTLIVESDKGVSQLNVISCNKAQFRIDLIPGAAPVARAPYRLAPFEMRELSISVHVDPAKIEAIRNWDAPTKPTEKELNLRQQRWIELLSDYDCEIRYHPGKANVVADTLSRKEMNKLLRVRALMMTVHIDLPKQIREAQKEAMKRKNVKA</sequence>
<keyword evidence="1" id="KW-0862">Zinc</keyword>